<evidence type="ECO:0008006" key="5">
    <source>
        <dbReference type="Google" id="ProtNLM"/>
    </source>
</evidence>
<keyword evidence="2" id="KW-0812">Transmembrane</keyword>
<dbReference type="NCBIfam" id="TIGR01571">
    <property type="entry name" value="A_thal_Cys_rich"/>
    <property type="match status" value="1"/>
</dbReference>
<dbReference type="Proteomes" id="UP001209570">
    <property type="component" value="Unassembled WGS sequence"/>
</dbReference>
<evidence type="ECO:0000256" key="1">
    <source>
        <dbReference type="SAM" id="MobiDB-lite"/>
    </source>
</evidence>
<keyword evidence="4" id="KW-1185">Reference proteome</keyword>
<protein>
    <recommendedName>
        <fullName evidence="5">Transmembrane protein</fullName>
    </recommendedName>
</protein>
<proteinExistence type="predicted"/>
<feature type="transmembrane region" description="Helical" evidence="2">
    <location>
        <begin position="104"/>
        <end position="122"/>
    </location>
</feature>
<evidence type="ECO:0000313" key="3">
    <source>
        <dbReference type="EMBL" id="KAJ0408243.1"/>
    </source>
</evidence>
<reference evidence="3" key="1">
    <citation type="submission" date="2021-12" db="EMBL/GenBank/DDBJ databases">
        <title>Prjna785345.</title>
        <authorList>
            <person name="Rujirawat T."/>
            <person name="Krajaejun T."/>
        </authorList>
    </citation>
    <scope>NUCLEOTIDE SEQUENCE</scope>
    <source>
        <strain evidence="3">Pi057C3</strain>
    </source>
</reference>
<gene>
    <name evidence="3" type="ORF">P43SY_004401</name>
</gene>
<comment type="caution">
    <text evidence="3">The sequence shown here is derived from an EMBL/GenBank/DDBJ whole genome shotgun (WGS) entry which is preliminary data.</text>
</comment>
<dbReference type="PANTHER" id="PTHR15907">
    <property type="entry name" value="DUF614 FAMILY PROTEIN-RELATED"/>
    <property type="match status" value="1"/>
</dbReference>
<feature type="transmembrane region" description="Helical" evidence="2">
    <location>
        <begin position="152"/>
        <end position="175"/>
    </location>
</feature>
<dbReference type="InterPro" id="IPR006461">
    <property type="entry name" value="PLAC_motif_containing"/>
</dbReference>
<accession>A0AAD5LSG8</accession>
<feature type="region of interest" description="Disordered" evidence="1">
    <location>
        <begin position="1"/>
        <end position="20"/>
    </location>
</feature>
<organism evidence="3 4">
    <name type="scientific">Pythium insidiosum</name>
    <name type="common">Pythiosis disease agent</name>
    <dbReference type="NCBI Taxonomy" id="114742"/>
    <lineage>
        <taxon>Eukaryota</taxon>
        <taxon>Sar</taxon>
        <taxon>Stramenopiles</taxon>
        <taxon>Oomycota</taxon>
        <taxon>Peronosporomycetes</taxon>
        <taxon>Pythiales</taxon>
        <taxon>Pythiaceae</taxon>
        <taxon>Pythium</taxon>
    </lineage>
</organism>
<dbReference type="AlphaFoldDB" id="A0AAD5LSG8"/>
<dbReference type="EMBL" id="JAKCXM010000013">
    <property type="protein sequence ID" value="KAJ0408243.1"/>
    <property type="molecule type" value="Genomic_DNA"/>
</dbReference>
<dbReference type="Pfam" id="PF04749">
    <property type="entry name" value="PLAC8"/>
    <property type="match status" value="1"/>
</dbReference>
<evidence type="ECO:0000313" key="4">
    <source>
        <dbReference type="Proteomes" id="UP001209570"/>
    </source>
</evidence>
<keyword evidence="2" id="KW-0472">Membrane</keyword>
<keyword evidence="2" id="KW-1133">Transmembrane helix</keyword>
<evidence type="ECO:0000256" key="2">
    <source>
        <dbReference type="SAM" id="Phobius"/>
    </source>
</evidence>
<name>A0AAD5LSG8_PYTIN</name>
<sequence>MEAHTPKMQEPMADYASDAKMATAASTTTTTTTTTTATQQKSSTSIVAQVARVDEEGQKFDENDIRIGRWEMEPCGEHCSNVLVALFLPCVSIAQISHRMGGSYTIMLVFSGFVYIAANLAWSQSFEDYEYYYNGDDDSIERRMPWTARRSLCTALSFLLALMWVVMIVTLRSGIRDRFQIPGGCCGDCFCAILCSCCALTQMATHIKSYKPGSCDFGPAVDQLPAYSTDGAVGERV</sequence>